<keyword evidence="1" id="KW-0812">Transmembrane</keyword>
<feature type="transmembrane region" description="Helical" evidence="1">
    <location>
        <begin position="6"/>
        <end position="29"/>
    </location>
</feature>
<reference evidence="2" key="1">
    <citation type="submission" date="2020-06" db="EMBL/GenBank/DDBJ databases">
        <authorList>
            <consortium name="Plant Systems Biology data submission"/>
        </authorList>
    </citation>
    <scope>NUCLEOTIDE SEQUENCE</scope>
    <source>
        <strain evidence="2">D6</strain>
    </source>
</reference>
<comment type="caution">
    <text evidence="2">The sequence shown here is derived from an EMBL/GenBank/DDBJ whole genome shotgun (WGS) entry which is preliminary data.</text>
</comment>
<dbReference type="EMBL" id="CAICTM010001581">
    <property type="protein sequence ID" value="CAB9524775.1"/>
    <property type="molecule type" value="Genomic_DNA"/>
</dbReference>
<evidence type="ECO:0000313" key="3">
    <source>
        <dbReference type="Proteomes" id="UP001153069"/>
    </source>
</evidence>
<evidence type="ECO:0000256" key="1">
    <source>
        <dbReference type="SAM" id="Phobius"/>
    </source>
</evidence>
<evidence type="ECO:0000313" key="2">
    <source>
        <dbReference type="EMBL" id="CAB9524775.1"/>
    </source>
</evidence>
<organism evidence="2 3">
    <name type="scientific">Seminavis robusta</name>
    <dbReference type="NCBI Taxonomy" id="568900"/>
    <lineage>
        <taxon>Eukaryota</taxon>
        <taxon>Sar</taxon>
        <taxon>Stramenopiles</taxon>
        <taxon>Ochrophyta</taxon>
        <taxon>Bacillariophyta</taxon>
        <taxon>Bacillariophyceae</taxon>
        <taxon>Bacillariophycidae</taxon>
        <taxon>Naviculales</taxon>
        <taxon>Naviculaceae</taxon>
        <taxon>Seminavis</taxon>
    </lineage>
</organism>
<gene>
    <name evidence="2" type="ORF">SEMRO_1583_G283981.1</name>
</gene>
<keyword evidence="1" id="KW-1133">Transmembrane helix</keyword>
<protein>
    <submittedName>
        <fullName evidence="2">Uncharacterized protein</fullName>
    </submittedName>
</protein>
<dbReference type="Proteomes" id="UP001153069">
    <property type="component" value="Unassembled WGS sequence"/>
</dbReference>
<name>A0A9N8EQW0_9STRA</name>
<keyword evidence="1" id="KW-0472">Membrane</keyword>
<sequence>MSSLCSGLGFLDIGLCLVFLSGPSYYALLGWTTSSHKIRWQLRFRLLCAGIWNGPFQQPIHSPPAILLPRSITLQVSLLLQPLLHLFRSALDGGKFICCAPGLLRQC</sequence>
<keyword evidence="3" id="KW-1185">Reference proteome</keyword>
<dbReference type="AlphaFoldDB" id="A0A9N8EQW0"/>
<proteinExistence type="predicted"/>
<accession>A0A9N8EQW0</accession>